<evidence type="ECO:0000313" key="3">
    <source>
        <dbReference type="Proteomes" id="UP000694018"/>
    </source>
</evidence>
<dbReference type="SMART" id="SM00849">
    <property type="entry name" value="Lactamase_B"/>
    <property type="match status" value="1"/>
</dbReference>
<dbReference type="RefSeq" id="WP_218266696.1">
    <property type="nucleotide sequence ID" value="NZ_CP077717.1"/>
</dbReference>
<sequence length="228" mass="25497">MKITFIGTSAGSSLGLKRVKSSILINDKVLLDLGPGAELRLEDMSTHPKALFITHLHVDHFNGVFDYLVQRKIRQIPDLEIYSTKGFLEVLNSYIRVGNNISAKVYESDLPRGKIDDMEIYSIQACHSIYAVSYIISDGNTKVLYTGDTKEPCNTILENIKDVDLIIHETTCVNNCSAWGHTSIKQIFELFSNKRIIATHIPVEIEEKIISFANNKILIASDGLSLNV</sequence>
<dbReference type="PANTHER" id="PTHR46018:SF2">
    <property type="entry name" value="ZINC PHOSPHODIESTERASE ELAC PROTEIN 1"/>
    <property type="match status" value="1"/>
</dbReference>
<dbReference type="GeneID" id="65561862"/>
<reference evidence="2" key="1">
    <citation type="journal article" date="2021" name="Environ. Microbiol.">
        <title>New insights into the diversity and evolution of the archaeal mobilome from three complete genomes of Saccharolobus shibatae.</title>
        <authorList>
            <person name="Medvedeva S."/>
            <person name="Brandt D."/>
            <person name="Cvirkaite-Krupovic V."/>
            <person name="Liu Y."/>
            <person name="Severinov K."/>
            <person name="Ishino S."/>
            <person name="Ishino Y."/>
            <person name="Prangishvili D."/>
            <person name="Kalinowski J."/>
            <person name="Krupovic M."/>
        </authorList>
    </citation>
    <scope>NUCLEOTIDE SEQUENCE</scope>
    <source>
        <strain evidence="2">B12</strain>
    </source>
</reference>
<dbReference type="Proteomes" id="UP000694018">
    <property type="component" value="Chromosome"/>
</dbReference>
<dbReference type="AlphaFoldDB" id="A0A8F5BL88"/>
<feature type="domain" description="Metallo-beta-lactamase" evidence="1">
    <location>
        <begin position="19"/>
        <end position="200"/>
    </location>
</feature>
<dbReference type="GO" id="GO:0042781">
    <property type="term" value="F:3'-tRNA processing endoribonuclease activity"/>
    <property type="evidence" value="ECO:0007669"/>
    <property type="project" value="TreeGrafter"/>
</dbReference>
<dbReference type="OrthoDB" id="73420at2157"/>
<dbReference type="InterPro" id="IPR001279">
    <property type="entry name" value="Metallo-B-lactamas"/>
</dbReference>
<accession>A0A8F5BL88</accession>
<dbReference type="KEGG" id="sshi:J5U23_00246"/>
<evidence type="ECO:0000313" key="2">
    <source>
        <dbReference type="EMBL" id="QXJ27379.1"/>
    </source>
</evidence>
<dbReference type="PANTHER" id="PTHR46018">
    <property type="entry name" value="ZINC PHOSPHODIESTERASE ELAC PROTEIN 1"/>
    <property type="match status" value="1"/>
</dbReference>
<gene>
    <name evidence="2" type="ORF">J5U23_00246</name>
</gene>
<proteinExistence type="predicted"/>
<dbReference type="EMBL" id="CP077717">
    <property type="protein sequence ID" value="QXJ27379.1"/>
    <property type="molecule type" value="Genomic_DNA"/>
</dbReference>
<evidence type="ECO:0000259" key="1">
    <source>
        <dbReference type="SMART" id="SM00849"/>
    </source>
</evidence>
<dbReference type="Pfam" id="PF12706">
    <property type="entry name" value="Lactamase_B_2"/>
    <property type="match status" value="1"/>
</dbReference>
<name>A0A8F5BL88_SACSH</name>
<protein>
    <recommendedName>
        <fullName evidence="1">Metallo-beta-lactamase domain-containing protein</fullName>
    </recommendedName>
</protein>
<organism evidence="2 3">
    <name type="scientific">Saccharolobus shibatae (strain ATCC 51178 / DSM 5389 / JCM 8931 / NBRC 15437 / B12)</name>
    <name type="common">Sulfolobus shibatae</name>
    <dbReference type="NCBI Taxonomy" id="523848"/>
    <lineage>
        <taxon>Archaea</taxon>
        <taxon>Thermoproteota</taxon>
        <taxon>Thermoprotei</taxon>
        <taxon>Sulfolobales</taxon>
        <taxon>Sulfolobaceae</taxon>
        <taxon>Saccharolobus</taxon>
    </lineage>
</organism>